<evidence type="ECO:0000256" key="6">
    <source>
        <dbReference type="ARBA" id="ARBA00023121"/>
    </source>
</evidence>
<dbReference type="CDD" id="cd00009">
    <property type="entry name" value="AAA"/>
    <property type="match status" value="1"/>
</dbReference>
<keyword evidence="6 8" id="KW-0446">Lipid-binding</keyword>
<keyword evidence="4 8" id="KW-0547">Nucleotide-binding</keyword>
<dbReference type="NCBIfam" id="TIGR00362">
    <property type="entry name" value="DnaA"/>
    <property type="match status" value="1"/>
</dbReference>
<dbReference type="InterPro" id="IPR003593">
    <property type="entry name" value="AAA+_ATPase"/>
</dbReference>
<dbReference type="PANTHER" id="PTHR30050">
    <property type="entry name" value="CHROMOSOMAL REPLICATION INITIATOR PROTEIN DNAA"/>
    <property type="match status" value="1"/>
</dbReference>
<dbReference type="GO" id="GO:0006270">
    <property type="term" value="P:DNA replication initiation"/>
    <property type="evidence" value="ECO:0007669"/>
    <property type="project" value="UniProtKB-UniRule"/>
</dbReference>
<evidence type="ECO:0000256" key="8">
    <source>
        <dbReference type="HAMAP-Rule" id="MF_00377"/>
    </source>
</evidence>
<organism evidence="14 15">
    <name type="scientific">Candidatus Zambryskibacteria bacterium CG10_big_fil_rev_8_21_14_0_10_42_12</name>
    <dbReference type="NCBI Taxonomy" id="1975115"/>
    <lineage>
        <taxon>Bacteria</taxon>
        <taxon>Candidatus Zambryskiibacteriota</taxon>
    </lineage>
</organism>
<dbReference type="InterPro" id="IPR020591">
    <property type="entry name" value="Chromosome_initiator_DnaA-like"/>
</dbReference>
<dbReference type="Pfam" id="PF11638">
    <property type="entry name" value="DnaA_N"/>
    <property type="match status" value="1"/>
</dbReference>
<dbReference type="GO" id="GO:0005524">
    <property type="term" value="F:ATP binding"/>
    <property type="evidence" value="ECO:0007669"/>
    <property type="project" value="UniProtKB-UniRule"/>
</dbReference>
<evidence type="ECO:0000313" key="14">
    <source>
        <dbReference type="EMBL" id="PIR37263.1"/>
    </source>
</evidence>
<dbReference type="GO" id="GO:0003688">
    <property type="term" value="F:DNA replication origin binding"/>
    <property type="evidence" value="ECO:0007669"/>
    <property type="project" value="UniProtKB-UniRule"/>
</dbReference>
<dbReference type="AlphaFoldDB" id="A0A2H0QSN9"/>
<dbReference type="InterPro" id="IPR013159">
    <property type="entry name" value="DnaA_C"/>
</dbReference>
<dbReference type="Gene3D" id="1.10.1750.10">
    <property type="match status" value="1"/>
</dbReference>
<dbReference type="InterPro" id="IPR024633">
    <property type="entry name" value="DnaA_N_dom"/>
</dbReference>
<evidence type="ECO:0000259" key="12">
    <source>
        <dbReference type="SMART" id="SM00382"/>
    </source>
</evidence>
<dbReference type="Pfam" id="PF08299">
    <property type="entry name" value="Bac_DnaA_C"/>
    <property type="match status" value="1"/>
</dbReference>
<dbReference type="Gene3D" id="1.10.8.60">
    <property type="match status" value="1"/>
</dbReference>
<keyword evidence="7 8" id="KW-0238">DNA-binding</keyword>
<feature type="region of interest" description="Domain III, AAA+ region" evidence="8">
    <location>
        <begin position="119"/>
        <end position="335"/>
    </location>
</feature>
<feature type="region of interest" description="Domain IV, binds dsDNA" evidence="8">
    <location>
        <begin position="336"/>
        <end position="456"/>
    </location>
</feature>
<evidence type="ECO:0000256" key="9">
    <source>
        <dbReference type="NCBIfam" id="TIGR00362"/>
    </source>
</evidence>
<dbReference type="PRINTS" id="PR00051">
    <property type="entry name" value="DNAA"/>
</dbReference>
<dbReference type="SMART" id="SM00760">
    <property type="entry name" value="Bac_DnaA_C"/>
    <property type="match status" value="1"/>
</dbReference>
<dbReference type="InterPro" id="IPR038454">
    <property type="entry name" value="DnaA_N_sf"/>
</dbReference>
<evidence type="ECO:0000256" key="7">
    <source>
        <dbReference type="ARBA" id="ARBA00023125"/>
    </source>
</evidence>
<sequence length="456" mass="52826">MRIIVSMNTQDMWTTALSFIEKEISKPNFQTWFKDTCIVKIEDGVVNIGVPNAFVEEWLANKFNQLILKTLRENFEGIHSLKYVVIKGDMRRHLDDKVPESKRSQELPLHDHYVNKEDNLNPRYTFDTFIIGSFNELAHAAAQAVIKNPGIGYNPFFIHGNTGHGKTHLIQAIGNEIKKKNPEKRIYYITSEKFGQDYVKALQTNKIAEFKEKYRKYDVLIMDDIQFFSSKEKMQEELFHLFNAFHDSNKQIVFSSDKHPNFIPGLESRLISRFGSGMIVDIPIPDHESRMAIIKSKAQLRGYNLHPDVIDFLATYIASNIREIEGVLNTIFIQTDLKDRVLSLNEVRELVRNSARPKKIVSVKDVVKTISEYYGINEESIYEKTRKKEIIKPRQVIMYILREDFNISFPSIGQKLGGRDHTTVIHSCEKIKVDIKKDPSLTQELDQIRGILTNIM</sequence>
<evidence type="ECO:0000256" key="5">
    <source>
        <dbReference type="ARBA" id="ARBA00022840"/>
    </source>
</evidence>
<dbReference type="GO" id="GO:0006275">
    <property type="term" value="P:regulation of DNA replication"/>
    <property type="evidence" value="ECO:0007669"/>
    <property type="project" value="UniProtKB-UniRule"/>
</dbReference>
<comment type="domain">
    <text evidence="8">Domain I is involved in oligomerization and binding regulators, domain II is flexibile and of varying length in different bacteria, domain III forms the AAA+ region, while domain IV binds dsDNA.</text>
</comment>
<evidence type="ECO:0000259" key="13">
    <source>
        <dbReference type="SMART" id="SM00760"/>
    </source>
</evidence>
<evidence type="ECO:0000256" key="2">
    <source>
        <dbReference type="ARBA" id="ARBA00022490"/>
    </source>
</evidence>
<accession>A0A2H0QSN9</accession>
<comment type="subcellular location">
    <subcellularLocation>
        <location evidence="8">Cytoplasm</location>
    </subcellularLocation>
</comment>
<dbReference type="GO" id="GO:0008289">
    <property type="term" value="F:lipid binding"/>
    <property type="evidence" value="ECO:0007669"/>
    <property type="project" value="UniProtKB-KW"/>
</dbReference>
<keyword evidence="2 8" id="KW-0963">Cytoplasm</keyword>
<evidence type="ECO:0000313" key="15">
    <source>
        <dbReference type="Proteomes" id="UP000231333"/>
    </source>
</evidence>
<dbReference type="CDD" id="cd06571">
    <property type="entry name" value="Bac_DnaA_C"/>
    <property type="match status" value="1"/>
</dbReference>
<dbReference type="SMART" id="SM00382">
    <property type="entry name" value="AAA"/>
    <property type="match status" value="1"/>
</dbReference>
<feature type="binding site" evidence="8">
    <location>
        <position position="163"/>
    </location>
    <ligand>
        <name>ATP</name>
        <dbReference type="ChEBI" id="CHEBI:30616"/>
    </ligand>
</feature>
<evidence type="ECO:0000256" key="4">
    <source>
        <dbReference type="ARBA" id="ARBA00022741"/>
    </source>
</evidence>
<dbReference type="PROSITE" id="PS01008">
    <property type="entry name" value="DNAA"/>
    <property type="match status" value="1"/>
</dbReference>
<dbReference type="Gene3D" id="3.30.300.180">
    <property type="match status" value="1"/>
</dbReference>
<dbReference type="InterPro" id="IPR018312">
    <property type="entry name" value="Chromosome_initiator_DnaA_CS"/>
</dbReference>
<evidence type="ECO:0000256" key="1">
    <source>
        <dbReference type="ARBA" id="ARBA00006583"/>
    </source>
</evidence>
<gene>
    <name evidence="8 14" type="primary">dnaA</name>
    <name evidence="14" type="ORF">COV34_03515</name>
</gene>
<comment type="subunit">
    <text evidence="8">Oligomerizes as a right-handed, spiral filament on DNA at oriC.</text>
</comment>
<protein>
    <recommendedName>
        <fullName evidence="8 9">Chromosomal replication initiator protein DnaA</fullName>
    </recommendedName>
</protein>
<dbReference type="InterPro" id="IPR010921">
    <property type="entry name" value="Trp_repressor/repl_initiator"/>
</dbReference>
<dbReference type="Pfam" id="PF00308">
    <property type="entry name" value="Bac_DnaA"/>
    <property type="match status" value="1"/>
</dbReference>
<dbReference type="PANTHER" id="PTHR30050:SF2">
    <property type="entry name" value="CHROMOSOMAL REPLICATION INITIATOR PROTEIN DNAA"/>
    <property type="match status" value="1"/>
</dbReference>
<comment type="function">
    <text evidence="8 10">Plays an essential role in the initiation and regulation of chromosomal replication. ATP-DnaA binds to the origin of replication (oriC) to initiate formation of the DNA replication initiation complex once per cell cycle. Binds the DnaA box (a 9 base pair repeat at the origin) and separates the double-stranded (ds)DNA. Forms a right-handed helical filament on oriC DNA; dsDNA binds to the exterior of the filament while single-stranded (ss)DNA is stabiized in the filament's interior. The ATP-DnaA-oriC complex binds and stabilizes one strand of the AT-rich DNA unwinding element (DUE), permitting loading of DNA polymerase. After initiation quickly degrades to an ADP-DnaA complex that is not apt for DNA replication. Binds acidic phospholipids.</text>
</comment>
<evidence type="ECO:0000256" key="3">
    <source>
        <dbReference type="ARBA" id="ARBA00022705"/>
    </source>
</evidence>
<comment type="caution">
    <text evidence="8">Lacks conserved residue(s) required for the propagation of feature annotation.</text>
</comment>
<dbReference type="InterPro" id="IPR001957">
    <property type="entry name" value="Chromosome_initiator_DnaA"/>
</dbReference>
<dbReference type="EMBL" id="PCXL01000026">
    <property type="protein sequence ID" value="PIR37263.1"/>
    <property type="molecule type" value="Genomic_DNA"/>
</dbReference>
<feature type="binding site" evidence="8">
    <location>
        <position position="166"/>
    </location>
    <ligand>
        <name>ATP</name>
        <dbReference type="ChEBI" id="CHEBI:30616"/>
    </ligand>
</feature>
<feature type="domain" description="Chromosomal replication initiator DnaA C-terminal" evidence="13">
    <location>
        <begin position="362"/>
        <end position="431"/>
    </location>
</feature>
<evidence type="ECO:0000256" key="10">
    <source>
        <dbReference type="RuleBase" id="RU000577"/>
    </source>
</evidence>
<dbReference type="InterPro" id="IPR013317">
    <property type="entry name" value="DnaA_dom"/>
</dbReference>
<dbReference type="GO" id="GO:0005737">
    <property type="term" value="C:cytoplasm"/>
    <property type="evidence" value="ECO:0007669"/>
    <property type="project" value="UniProtKB-SubCell"/>
</dbReference>
<comment type="similarity">
    <text evidence="1 8 11">Belongs to the DnaA family.</text>
</comment>
<dbReference type="Proteomes" id="UP000231333">
    <property type="component" value="Unassembled WGS sequence"/>
</dbReference>
<evidence type="ECO:0000256" key="11">
    <source>
        <dbReference type="RuleBase" id="RU004227"/>
    </source>
</evidence>
<reference evidence="14 15" key="1">
    <citation type="submission" date="2017-09" db="EMBL/GenBank/DDBJ databases">
        <title>Depth-based differentiation of microbial function through sediment-hosted aquifers and enrichment of novel symbionts in the deep terrestrial subsurface.</title>
        <authorList>
            <person name="Probst A.J."/>
            <person name="Ladd B."/>
            <person name="Jarett J.K."/>
            <person name="Geller-Mcgrath D.E."/>
            <person name="Sieber C.M."/>
            <person name="Emerson J.B."/>
            <person name="Anantharaman K."/>
            <person name="Thomas B.C."/>
            <person name="Malmstrom R."/>
            <person name="Stieglmeier M."/>
            <person name="Klingl A."/>
            <person name="Woyke T."/>
            <person name="Ryan C.M."/>
            <person name="Banfield J.F."/>
        </authorList>
    </citation>
    <scope>NUCLEOTIDE SEQUENCE [LARGE SCALE GENOMIC DNA]</scope>
    <source>
        <strain evidence="14">CG10_big_fil_rev_8_21_14_0_10_42_12</strain>
    </source>
</reference>
<dbReference type="HAMAP" id="MF_00377">
    <property type="entry name" value="DnaA_bact"/>
    <property type="match status" value="1"/>
</dbReference>
<proteinExistence type="inferred from homology"/>
<feature type="domain" description="AAA+ ATPase" evidence="12">
    <location>
        <begin position="152"/>
        <end position="286"/>
    </location>
</feature>
<dbReference type="GO" id="GO:0005886">
    <property type="term" value="C:plasma membrane"/>
    <property type="evidence" value="ECO:0007669"/>
    <property type="project" value="TreeGrafter"/>
</dbReference>
<feature type="binding site" evidence="8">
    <location>
        <position position="167"/>
    </location>
    <ligand>
        <name>ATP</name>
        <dbReference type="ChEBI" id="CHEBI:30616"/>
    </ligand>
</feature>
<dbReference type="Gene3D" id="3.40.50.300">
    <property type="entry name" value="P-loop containing nucleotide triphosphate hydrolases"/>
    <property type="match status" value="1"/>
</dbReference>
<comment type="caution">
    <text evidence="14">The sequence shown here is derived from an EMBL/GenBank/DDBJ whole genome shotgun (WGS) entry which is preliminary data.</text>
</comment>
<dbReference type="InterPro" id="IPR027417">
    <property type="entry name" value="P-loop_NTPase"/>
</dbReference>
<feature type="region of interest" description="Domain I, interacts with DnaA modulators" evidence="8">
    <location>
        <begin position="1"/>
        <end position="97"/>
    </location>
</feature>
<dbReference type="FunFam" id="3.40.50.300:FF:000668">
    <property type="entry name" value="Chromosomal replication initiator protein DnaA"/>
    <property type="match status" value="1"/>
</dbReference>
<feature type="binding site" evidence="8">
    <location>
        <position position="165"/>
    </location>
    <ligand>
        <name>ATP</name>
        <dbReference type="ChEBI" id="CHEBI:30616"/>
    </ligand>
</feature>
<dbReference type="SUPFAM" id="SSF48295">
    <property type="entry name" value="TrpR-like"/>
    <property type="match status" value="1"/>
</dbReference>
<keyword evidence="3 8" id="KW-0235">DNA replication</keyword>
<keyword evidence="5 8" id="KW-0067">ATP-binding</keyword>
<name>A0A2H0QSN9_9BACT</name>
<dbReference type="SUPFAM" id="SSF52540">
    <property type="entry name" value="P-loop containing nucleoside triphosphate hydrolases"/>
    <property type="match status" value="1"/>
</dbReference>